<protein>
    <submittedName>
        <fullName evidence="2">STS14-like protein</fullName>
    </submittedName>
</protein>
<sequence length="185" mass="20453">MGALQLKPSVPNPLLVGLVLAMLVSSAFGSRHRLLQRAMVQFRGPNATEEFLVGQNRARATVHLGPLKWSQKLAKEASRLVTYQRDKRICQFANLSSSEYGANQARGSYPMGPRQAVDLWVSQMQFYNHSKNLCAPTHDCSVYTQVVWKRTLEVGCAQASCVKGATSLAICFYFPPGNVEGESPY</sequence>
<evidence type="ECO:0000313" key="3">
    <source>
        <dbReference type="Proteomes" id="UP000283530"/>
    </source>
</evidence>
<evidence type="ECO:0000259" key="1">
    <source>
        <dbReference type="SMART" id="SM00198"/>
    </source>
</evidence>
<dbReference type="InterPro" id="IPR001283">
    <property type="entry name" value="CRISP-related"/>
</dbReference>
<comment type="caution">
    <text evidence="2">The sequence shown here is derived from an EMBL/GenBank/DDBJ whole genome shotgun (WGS) entry which is preliminary data.</text>
</comment>
<name>A0A3S3NNL5_9MAGN</name>
<accession>A0A3S3NNL5</accession>
<proteinExistence type="predicted"/>
<dbReference type="AlphaFoldDB" id="A0A3S3NNL5"/>
<dbReference type="EMBL" id="QPKB01000011">
    <property type="protein sequence ID" value="RWR95655.1"/>
    <property type="molecule type" value="Genomic_DNA"/>
</dbReference>
<gene>
    <name evidence="2" type="ORF">CKAN_02500900</name>
</gene>
<dbReference type="Pfam" id="PF00188">
    <property type="entry name" value="CAP"/>
    <property type="match status" value="1"/>
</dbReference>
<dbReference type="SUPFAM" id="SSF55797">
    <property type="entry name" value="PR-1-like"/>
    <property type="match status" value="1"/>
</dbReference>
<dbReference type="CDD" id="cd05381">
    <property type="entry name" value="CAP_PR-1"/>
    <property type="match status" value="1"/>
</dbReference>
<dbReference type="FunFam" id="3.40.33.10:FF:000004">
    <property type="entry name" value="CAP, cysteine-rich secretory protein, antigen 5"/>
    <property type="match status" value="1"/>
</dbReference>
<reference evidence="2 3" key="1">
    <citation type="journal article" date="2019" name="Nat. Plants">
        <title>Stout camphor tree genome fills gaps in understanding of flowering plant genome evolution.</title>
        <authorList>
            <person name="Chaw S.M."/>
            <person name="Liu Y.C."/>
            <person name="Wu Y.W."/>
            <person name="Wang H.Y."/>
            <person name="Lin C.I."/>
            <person name="Wu C.S."/>
            <person name="Ke H.M."/>
            <person name="Chang L.Y."/>
            <person name="Hsu C.Y."/>
            <person name="Yang H.T."/>
            <person name="Sudianto E."/>
            <person name="Hsu M.H."/>
            <person name="Wu K.P."/>
            <person name="Wang L.N."/>
            <person name="Leebens-Mack J.H."/>
            <person name="Tsai I.J."/>
        </authorList>
    </citation>
    <scope>NUCLEOTIDE SEQUENCE [LARGE SCALE GENOMIC DNA]</scope>
    <source>
        <strain evidence="3">cv. Chaw 1501</strain>
        <tissue evidence="2">Young leaves</tissue>
    </source>
</reference>
<keyword evidence="3" id="KW-1185">Reference proteome</keyword>
<dbReference type="SMART" id="SM00198">
    <property type="entry name" value="SCP"/>
    <property type="match status" value="1"/>
</dbReference>
<dbReference type="Gene3D" id="3.40.33.10">
    <property type="entry name" value="CAP"/>
    <property type="match status" value="1"/>
</dbReference>
<dbReference type="PRINTS" id="PR00837">
    <property type="entry name" value="V5TPXLIKE"/>
</dbReference>
<dbReference type="PANTHER" id="PTHR10334">
    <property type="entry name" value="CYSTEINE-RICH SECRETORY PROTEIN-RELATED"/>
    <property type="match status" value="1"/>
</dbReference>
<dbReference type="Proteomes" id="UP000283530">
    <property type="component" value="Unassembled WGS sequence"/>
</dbReference>
<evidence type="ECO:0000313" key="2">
    <source>
        <dbReference type="EMBL" id="RWR95655.1"/>
    </source>
</evidence>
<dbReference type="InterPro" id="IPR035940">
    <property type="entry name" value="CAP_sf"/>
</dbReference>
<dbReference type="STRING" id="337451.A0A3S3NNL5"/>
<dbReference type="InterPro" id="IPR014044">
    <property type="entry name" value="CAP_dom"/>
</dbReference>
<feature type="domain" description="SCP" evidence="1">
    <location>
        <begin position="46"/>
        <end position="181"/>
    </location>
</feature>
<dbReference type="OrthoDB" id="337038at2759"/>
<organism evidence="2 3">
    <name type="scientific">Cinnamomum micranthum f. kanehirae</name>
    <dbReference type="NCBI Taxonomy" id="337451"/>
    <lineage>
        <taxon>Eukaryota</taxon>
        <taxon>Viridiplantae</taxon>
        <taxon>Streptophyta</taxon>
        <taxon>Embryophyta</taxon>
        <taxon>Tracheophyta</taxon>
        <taxon>Spermatophyta</taxon>
        <taxon>Magnoliopsida</taxon>
        <taxon>Magnoliidae</taxon>
        <taxon>Laurales</taxon>
        <taxon>Lauraceae</taxon>
        <taxon>Cinnamomum</taxon>
    </lineage>
</organism>